<organism evidence="1">
    <name type="scientific">Rhizophora mucronata</name>
    <name type="common">Asiatic mangrove</name>
    <dbReference type="NCBI Taxonomy" id="61149"/>
    <lineage>
        <taxon>Eukaryota</taxon>
        <taxon>Viridiplantae</taxon>
        <taxon>Streptophyta</taxon>
        <taxon>Embryophyta</taxon>
        <taxon>Tracheophyta</taxon>
        <taxon>Spermatophyta</taxon>
        <taxon>Magnoliopsida</taxon>
        <taxon>eudicotyledons</taxon>
        <taxon>Gunneridae</taxon>
        <taxon>Pentapetalae</taxon>
        <taxon>rosids</taxon>
        <taxon>fabids</taxon>
        <taxon>Malpighiales</taxon>
        <taxon>Rhizophoraceae</taxon>
        <taxon>Rhizophora</taxon>
    </lineage>
</organism>
<accession>A0A2P2QUN5</accession>
<proteinExistence type="predicted"/>
<sequence>MSVISGEDGGTQSTAFIRFSGERLLL</sequence>
<dbReference type="AlphaFoldDB" id="A0A2P2QUN5"/>
<evidence type="ECO:0000313" key="1">
    <source>
        <dbReference type="EMBL" id="MBX70719.1"/>
    </source>
</evidence>
<dbReference type="EMBL" id="GGEC01090235">
    <property type="protein sequence ID" value="MBX70719.1"/>
    <property type="molecule type" value="Transcribed_RNA"/>
</dbReference>
<name>A0A2P2QUN5_RHIMU</name>
<reference evidence="1" key="1">
    <citation type="submission" date="2018-02" db="EMBL/GenBank/DDBJ databases">
        <title>Rhizophora mucronata_Transcriptome.</title>
        <authorList>
            <person name="Meera S.P."/>
            <person name="Sreeshan A."/>
            <person name="Augustine A."/>
        </authorList>
    </citation>
    <scope>NUCLEOTIDE SEQUENCE</scope>
    <source>
        <tissue evidence="1">Leaf</tissue>
    </source>
</reference>
<protein>
    <submittedName>
        <fullName evidence="1">Uncharacterized protein</fullName>
    </submittedName>
</protein>